<dbReference type="EMBL" id="JBBBZM010000067">
    <property type="protein sequence ID" value="KAL0635544.1"/>
    <property type="molecule type" value="Genomic_DNA"/>
</dbReference>
<dbReference type="Gene3D" id="3.30.1330.40">
    <property type="entry name" value="RutC-like"/>
    <property type="match status" value="1"/>
</dbReference>
<dbReference type="PANTHER" id="PTHR43857">
    <property type="entry name" value="BLR7761 PROTEIN"/>
    <property type="match status" value="1"/>
</dbReference>
<dbReference type="Pfam" id="PF01042">
    <property type="entry name" value="Ribonuc_L-PSP"/>
    <property type="match status" value="1"/>
</dbReference>
<dbReference type="Proteomes" id="UP001447188">
    <property type="component" value="Unassembled WGS sequence"/>
</dbReference>
<accession>A0ABR3GHZ5</accession>
<protein>
    <submittedName>
        <fullName evidence="1">Uncharacterized protein</fullName>
    </submittedName>
</protein>
<comment type="caution">
    <text evidence="1">The sequence shown here is derived from an EMBL/GenBank/DDBJ whole genome shotgun (WGS) entry which is preliminary data.</text>
</comment>
<evidence type="ECO:0000313" key="2">
    <source>
        <dbReference type="Proteomes" id="UP001447188"/>
    </source>
</evidence>
<gene>
    <name evidence="1" type="ORF">Q9L58_005475</name>
</gene>
<keyword evidence="2" id="KW-1185">Reference proteome</keyword>
<dbReference type="PANTHER" id="PTHR43857:SF1">
    <property type="entry name" value="YJGH FAMILY PROTEIN"/>
    <property type="match status" value="1"/>
</dbReference>
<dbReference type="InterPro" id="IPR035959">
    <property type="entry name" value="RutC-like_sf"/>
</dbReference>
<sequence length="135" mass="15280">MSHLTYYNYPGVGERYRENYYYSQACRVGDKIECAGQGGWDPKTGVVPKNIDEEIDQAFANVELNLTHAGGKGWSQVYKVRSYHCKLDMEALTALGRNMRKWCPDHAPIWTCIGVAGLAEETMHVEIEVEAHDPK</sequence>
<proteinExistence type="predicted"/>
<reference evidence="1 2" key="1">
    <citation type="submission" date="2024-02" db="EMBL/GenBank/DDBJ databases">
        <title>Discinaceae phylogenomics.</title>
        <authorList>
            <person name="Dirks A.C."/>
            <person name="James T.Y."/>
        </authorList>
    </citation>
    <scope>NUCLEOTIDE SEQUENCE [LARGE SCALE GENOMIC DNA]</scope>
    <source>
        <strain evidence="1 2">ACD0624</strain>
    </source>
</reference>
<organism evidence="1 2">
    <name type="scientific">Discina gigas</name>
    <dbReference type="NCBI Taxonomy" id="1032678"/>
    <lineage>
        <taxon>Eukaryota</taxon>
        <taxon>Fungi</taxon>
        <taxon>Dikarya</taxon>
        <taxon>Ascomycota</taxon>
        <taxon>Pezizomycotina</taxon>
        <taxon>Pezizomycetes</taxon>
        <taxon>Pezizales</taxon>
        <taxon>Discinaceae</taxon>
        <taxon>Discina</taxon>
    </lineage>
</organism>
<dbReference type="InterPro" id="IPR006175">
    <property type="entry name" value="YjgF/YER057c/UK114"/>
</dbReference>
<dbReference type="SUPFAM" id="SSF55298">
    <property type="entry name" value="YjgF-like"/>
    <property type="match status" value="1"/>
</dbReference>
<name>A0ABR3GHZ5_9PEZI</name>
<evidence type="ECO:0000313" key="1">
    <source>
        <dbReference type="EMBL" id="KAL0635544.1"/>
    </source>
</evidence>
<dbReference type="CDD" id="cd06152">
    <property type="entry name" value="YjgF_YER057c_UK114_like_4"/>
    <property type="match status" value="1"/>
</dbReference>